<evidence type="ECO:0008006" key="3">
    <source>
        <dbReference type="Google" id="ProtNLM"/>
    </source>
</evidence>
<name>A0ABZ1IQ75_9ACTN</name>
<reference evidence="1 2" key="1">
    <citation type="submission" date="2022-10" db="EMBL/GenBank/DDBJ databases">
        <title>The complete genomes of actinobacterial strains from the NBC collection.</title>
        <authorList>
            <person name="Joergensen T.S."/>
            <person name="Alvarez Arevalo M."/>
            <person name="Sterndorff E.B."/>
            <person name="Faurdal D."/>
            <person name="Vuksanovic O."/>
            <person name="Mourched A.-S."/>
            <person name="Charusanti P."/>
            <person name="Shaw S."/>
            <person name="Blin K."/>
            <person name="Weber T."/>
        </authorList>
    </citation>
    <scope>NUCLEOTIDE SEQUENCE [LARGE SCALE GENOMIC DNA]</scope>
    <source>
        <strain evidence="1 2">NBC_00206</strain>
    </source>
</reference>
<protein>
    <recommendedName>
        <fullName evidence="3">Transcriptional regulator</fullName>
    </recommendedName>
</protein>
<keyword evidence="2" id="KW-1185">Reference proteome</keyword>
<accession>A0ABZ1IQ75</accession>
<evidence type="ECO:0000313" key="2">
    <source>
        <dbReference type="Proteomes" id="UP001622690"/>
    </source>
</evidence>
<dbReference type="EMBL" id="CP108125">
    <property type="protein sequence ID" value="WTO81179.1"/>
    <property type="molecule type" value="Genomic_DNA"/>
</dbReference>
<gene>
    <name evidence="1" type="ORF">OHU27_01610</name>
</gene>
<sequence>MAKRELEVRLAGRGRRGVRLRLAAFLTAPREPSAARAGGVA</sequence>
<dbReference type="Proteomes" id="UP001622690">
    <property type="component" value="Chromosome"/>
</dbReference>
<organism evidence="1 2">
    <name type="scientific">Streptomyces nigra</name>
    <dbReference type="NCBI Taxonomy" id="1827580"/>
    <lineage>
        <taxon>Bacteria</taxon>
        <taxon>Bacillati</taxon>
        <taxon>Actinomycetota</taxon>
        <taxon>Actinomycetes</taxon>
        <taxon>Kitasatosporales</taxon>
        <taxon>Streptomycetaceae</taxon>
        <taxon>Streptomyces</taxon>
    </lineage>
</organism>
<proteinExistence type="predicted"/>
<dbReference type="RefSeq" id="WP_406256189.1">
    <property type="nucleotide sequence ID" value="NZ_CP108125.1"/>
</dbReference>
<evidence type="ECO:0000313" key="1">
    <source>
        <dbReference type="EMBL" id="WTO81179.1"/>
    </source>
</evidence>